<evidence type="ECO:0000256" key="9">
    <source>
        <dbReference type="ARBA" id="ARBA00022723"/>
    </source>
</evidence>
<evidence type="ECO:0000256" key="12">
    <source>
        <dbReference type="ARBA" id="ARBA00023002"/>
    </source>
</evidence>
<keyword evidence="12 16" id="KW-0560">Oxidoreductase</keyword>
<dbReference type="PROSITE" id="PS00086">
    <property type="entry name" value="CYTOCHROME_P450"/>
    <property type="match status" value="1"/>
</dbReference>
<dbReference type="GO" id="GO:0004497">
    <property type="term" value="F:monooxygenase activity"/>
    <property type="evidence" value="ECO:0007669"/>
    <property type="project" value="UniProtKB-KW"/>
</dbReference>
<dbReference type="InterPro" id="IPR002401">
    <property type="entry name" value="Cyt_P450_E_grp-I"/>
</dbReference>
<keyword evidence="7" id="KW-0285">Flavoprotein</keyword>
<dbReference type="SUPFAM" id="SSF48264">
    <property type="entry name" value="Cytochrome P450"/>
    <property type="match status" value="1"/>
</dbReference>
<evidence type="ECO:0000256" key="11">
    <source>
        <dbReference type="ARBA" id="ARBA00022857"/>
    </source>
</evidence>
<dbReference type="RefSeq" id="WP_091615779.1">
    <property type="nucleotide sequence ID" value="NZ_FOEF01000003.1"/>
</dbReference>
<dbReference type="InterPro" id="IPR001128">
    <property type="entry name" value="Cyt_P450"/>
</dbReference>
<dbReference type="FunFam" id="1.10.630.10:FF:000040">
    <property type="entry name" value="Bifunctional cytochrome P450/NADPH--P450 reductase"/>
    <property type="match status" value="1"/>
</dbReference>
<keyword evidence="5" id="KW-0813">Transport</keyword>
<comment type="cofactor">
    <cofactor evidence="15">
        <name>heme</name>
        <dbReference type="ChEBI" id="CHEBI:30413"/>
    </cofactor>
</comment>
<dbReference type="STRING" id="394193.SAMN04489732_103466"/>
<dbReference type="InterPro" id="IPR017972">
    <property type="entry name" value="Cyt_P450_CS"/>
</dbReference>
<comment type="cofactor">
    <cofactor evidence="1">
        <name>FMN</name>
        <dbReference type="ChEBI" id="CHEBI:58210"/>
    </cofactor>
</comment>
<gene>
    <name evidence="17" type="ORF">SAMN04489732_103466</name>
</gene>
<keyword evidence="11" id="KW-0521">NADP</keyword>
<dbReference type="Pfam" id="PF00067">
    <property type="entry name" value="p450"/>
    <property type="match status" value="1"/>
</dbReference>
<comment type="similarity">
    <text evidence="3">In the N-terminal section; belongs to the cytochrome P450 family.</text>
</comment>
<dbReference type="PRINTS" id="PR00463">
    <property type="entry name" value="EP450I"/>
</dbReference>
<evidence type="ECO:0000256" key="10">
    <source>
        <dbReference type="ARBA" id="ARBA00022827"/>
    </source>
</evidence>
<dbReference type="PRINTS" id="PR00385">
    <property type="entry name" value="P450"/>
</dbReference>
<evidence type="ECO:0000256" key="15">
    <source>
        <dbReference type="PIRSR" id="PIRSR602401-1"/>
    </source>
</evidence>
<keyword evidence="18" id="KW-1185">Reference proteome</keyword>
<feature type="binding site" description="axial binding residue" evidence="15">
    <location>
        <position position="401"/>
    </location>
    <ligand>
        <name>heme</name>
        <dbReference type="ChEBI" id="CHEBI:30413"/>
    </ligand>
    <ligandPart>
        <name>Fe</name>
        <dbReference type="ChEBI" id="CHEBI:18248"/>
    </ligandPart>
</feature>
<evidence type="ECO:0000256" key="5">
    <source>
        <dbReference type="ARBA" id="ARBA00022448"/>
    </source>
</evidence>
<dbReference type="Gene3D" id="1.10.630.10">
    <property type="entry name" value="Cytochrome P450"/>
    <property type="match status" value="1"/>
</dbReference>
<evidence type="ECO:0000256" key="1">
    <source>
        <dbReference type="ARBA" id="ARBA00001917"/>
    </source>
</evidence>
<keyword evidence="8" id="KW-0288">FMN</keyword>
<evidence type="ECO:0000256" key="14">
    <source>
        <dbReference type="ARBA" id="ARBA00023033"/>
    </source>
</evidence>
<comment type="similarity">
    <text evidence="4 16">Belongs to the cytochrome P450 family.</text>
</comment>
<dbReference type="GO" id="GO:0020037">
    <property type="term" value="F:heme binding"/>
    <property type="evidence" value="ECO:0007669"/>
    <property type="project" value="InterPro"/>
</dbReference>
<reference evidence="17 18" key="1">
    <citation type="submission" date="2016-10" db="EMBL/GenBank/DDBJ databases">
        <authorList>
            <person name="de Groot N.N."/>
        </authorList>
    </citation>
    <scope>NUCLEOTIDE SEQUENCE [LARGE SCALE GENOMIC DNA]</scope>
    <source>
        <strain evidence="17 18">DSM 44993</strain>
    </source>
</reference>
<keyword evidence="9 15" id="KW-0479">Metal-binding</keyword>
<dbReference type="OrthoDB" id="5290182at2"/>
<dbReference type="Proteomes" id="UP000198582">
    <property type="component" value="Unassembled WGS sequence"/>
</dbReference>
<evidence type="ECO:0000256" key="2">
    <source>
        <dbReference type="ARBA" id="ARBA00001974"/>
    </source>
</evidence>
<evidence type="ECO:0000256" key="7">
    <source>
        <dbReference type="ARBA" id="ARBA00022630"/>
    </source>
</evidence>
<dbReference type="PANTHER" id="PTHR24291">
    <property type="entry name" value="CYTOCHROME P450 FAMILY 4"/>
    <property type="match status" value="1"/>
</dbReference>
<dbReference type="GO" id="GO:0005506">
    <property type="term" value="F:iron ion binding"/>
    <property type="evidence" value="ECO:0007669"/>
    <property type="project" value="InterPro"/>
</dbReference>
<evidence type="ECO:0000256" key="8">
    <source>
        <dbReference type="ARBA" id="ARBA00022643"/>
    </source>
</evidence>
<keyword evidence="13 15" id="KW-0408">Iron</keyword>
<evidence type="ECO:0000313" key="18">
    <source>
        <dbReference type="Proteomes" id="UP000198582"/>
    </source>
</evidence>
<keyword evidence="6 15" id="KW-0349">Heme</keyword>
<dbReference type="PANTHER" id="PTHR24291:SF50">
    <property type="entry name" value="BIFUNCTIONAL ALBAFLAVENONE MONOOXYGENASE_TERPENE SYNTHASE"/>
    <property type="match status" value="1"/>
</dbReference>
<evidence type="ECO:0000313" key="17">
    <source>
        <dbReference type="EMBL" id="SEP06721.1"/>
    </source>
</evidence>
<evidence type="ECO:0000256" key="6">
    <source>
        <dbReference type="ARBA" id="ARBA00022617"/>
    </source>
</evidence>
<name>A0A1H8UU84_9PSEU</name>
<comment type="cofactor">
    <cofactor evidence="2">
        <name>FAD</name>
        <dbReference type="ChEBI" id="CHEBI:57692"/>
    </cofactor>
</comment>
<sequence length="466" mass="51677">MDTTGIPHRPGRLPVLGDLIGSNPRTPLQDTVRLGRQLGPIFTRRLVGIELVFASGIDLVTELNDEKRFTKHVGLGVKNLRAVAGDGLFTAYGTEPNWRFAHDILMPAFTGEAMRGYHPIMVEVARELVASWDAKDSADVSADMTRLTLETIGRAGFGYSFGSFEREEPHAFVTAMTRALRFAQMQGIKLPFVRRALAGSVRQNQADIALMNTVVDEVIDARRHDGEPGRDILGLMLSQSHPETGAKLDPVNVRNQAITFVVAGHETTSGALSFALYYLTRHPELLARARAEVDAVWGDREPAFADVMKLRYVRRVLDESMRLWPTAPGYSRQAREDTVLGGRYRMRKGDWVLVPLPLLHRDPAAWGPDAETFDPDRFEPAAVKKRPAQAYKPFGTGERACIGRQFALHEAVLALGMVLQRYDFTPDPAYRLKIAESLTLKPEGFRLGIRPRATTGARPTAASRTA</sequence>
<keyword evidence="14 16" id="KW-0503">Monooxygenase</keyword>
<dbReference type="AlphaFoldDB" id="A0A1H8UU84"/>
<dbReference type="InterPro" id="IPR050196">
    <property type="entry name" value="Cytochrome_P450_Monoox"/>
</dbReference>
<accession>A0A1H8UU84</accession>
<dbReference type="InterPro" id="IPR036396">
    <property type="entry name" value="Cyt_P450_sf"/>
</dbReference>
<evidence type="ECO:0000256" key="3">
    <source>
        <dbReference type="ARBA" id="ARBA00010018"/>
    </source>
</evidence>
<keyword evidence="10" id="KW-0274">FAD</keyword>
<dbReference type="GO" id="GO:0016705">
    <property type="term" value="F:oxidoreductase activity, acting on paired donors, with incorporation or reduction of molecular oxygen"/>
    <property type="evidence" value="ECO:0007669"/>
    <property type="project" value="InterPro"/>
</dbReference>
<organism evidence="17 18">
    <name type="scientific">Amycolatopsis saalfeldensis</name>
    <dbReference type="NCBI Taxonomy" id="394193"/>
    <lineage>
        <taxon>Bacteria</taxon>
        <taxon>Bacillati</taxon>
        <taxon>Actinomycetota</taxon>
        <taxon>Actinomycetes</taxon>
        <taxon>Pseudonocardiales</taxon>
        <taxon>Pseudonocardiaceae</taxon>
        <taxon>Amycolatopsis</taxon>
    </lineage>
</organism>
<dbReference type="EMBL" id="FOEF01000003">
    <property type="protein sequence ID" value="SEP06721.1"/>
    <property type="molecule type" value="Genomic_DNA"/>
</dbReference>
<evidence type="ECO:0000256" key="16">
    <source>
        <dbReference type="RuleBase" id="RU000461"/>
    </source>
</evidence>
<protein>
    <submittedName>
        <fullName evidence="17">Unspecific monooxygenase</fullName>
    </submittedName>
</protein>
<evidence type="ECO:0000256" key="4">
    <source>
        <dbReference type="ARBA" id="ARBA00010617"/>
    </source>
</evidence>
<dbReference type="CDD" id="cd11068">
    <property type="entry name" value="CYP120A1"/>
    <property type="match status" value="1"/>
</dbReference>
<proteinExistence type="inferred from homology"/>
<evidence type="ECO:0000256" key="13">
    <source>
        <dbReference type="ARBA" id="ARBA00023004"/>
    </source>
</evidence>